<proteinExistence type="predicted"/>
<protein>
    <recommendedName>
        <fullName evidence="4">Transmembrane protein</fullName>
    </recommendedName>
</protein>
<feature type="transmembrane region" description="Helical" evidence="1">
    <location>
        <begin position="200"/>
        <end position="222"/>
    </location>
</feature>
<comment type="caution">
    <text evidence="2">The sequence shown here is derived from an EMBL/GenBank/DDBJ whole genome shotgun (WGS) entry which is preliminary data.</text>
</comment>
<sequence length="228" mass="24436">MQPLNTAACSFLNTPTLAASGEDAVSTTLPAHLHGISAPFTRRVASAFAEYAQLLLLRDNHAAATPLRRALLWGCCSQSDPCLQLFVSPQEIVEAAAQQQIAAEGGSDCAHLAPGSDSIRLCLKQWFDSFFGESLWWTGWDGSLRKEALQDICNAERFLWHPGHILSIASRSNDGAYLRALQLETPEASQPSLMEEIHGALLAAVGVAALSAAIIFISSAACRHHSSV</sequence>
<dbReference type="AlphaFoldDB" id="A0A1D3CX65"/>
<organism evidence="2 3">
    <name type="scientific">Cyclospora cayetanensis</name>
    <dbReference type="NCBI Taxonomy" id="88456"/>
    <lineage>
        <taxon>Eukaryota</taxon>
        <taxon>Sar</taxon>
        <taxon>Alveolata</taxon>
        <taxon>Apicomplexa</taxon>
        <taxon>Conoidasida</taxon>
        <taxon>Coccidia</taxon>
        <taxon>Eucoccidiorida</taxon>
        <taxon>Eimeriorina</taxon>
        <taxon>Eimeriidae</taxon>
        <taxon>Cyclospora</taxon>
    </lineage>
</organism>
<dbReference type="VEuPathDB" id="ToxoDB:cyc_08964"/>
<dbReference type="InParanoid" id="A0A1D3CX65"/>
<gene>
    <name evidence="2" type="ORF">cyc_08964</name>
</gene>
<accession>A0A1D3CX65</accession>
<evidence type="ECO:0000313" key="3">
    <source>
        <dbReference type="Proteomes" id="UP000095192"/>
    </source>
</evidence>
<keyword evidence="1" id="KW-0472">Membrane</keyword>
<name>A0A1D3CX65_9EIME</name>
<dbReference type="Proteomes" id="UP000095192">
    <property type="component" value="Unassembled WGS sequence"/>
</dbReference>
<reference evidence="2 3" key="1">
    <citation type="journal article" date="2016" name="BMC Genomics">
        <title>Comparative genomics reveals Cyclospora cayetanensis possesses coccidia-like metabolism and invasion components but unique surface antigens.</title>
        <authorList>
            <person name="Liu S."/>
            <person name="Wang L."/>
            <person name="Zheng H."/>
            <person name="Xu Z."/>
            <person name="Roellig D.M."/>
            <person name="Li N."/>
            <person name="Frace M.A."/>
            <person name="Tang K."/>
            <person name="Arrowood M.J."/>
            <person name="Moss D.M."/>
            <person name="Zhang L."/>
            <person name="Feng Y."/>
            <person name="Xiao L."/>
        </authorList>
    </citation>
    <scope>NUCLEOTIDE SEQUENCE [LARGE SCALE GENOMIC DNA]</scope>
    <source>
        <strain evidence="2 3">CHN_HEN01</strain>
    </source>
</reference>
<keyword evidence="1" id="KW-1133">Transmembrane helix</keyword>
<keyword evidence="1" id="KW-0812">Transmembrane</keyword>
<evidence type="ECO:0008006" key="4">
    <source>
        <dbReference type="Google" id="ProtNLM"/>
    </source>
</evidence>
<dbReference type="EMBL" id="JROU02001631">
    <property type="protein sequence ID" value="OEH75793.1"/>
    <property type="molecule type" value="Genomic_DNA"/>
</dbReference>
<keyword evidence="3" id="KW-1185">Reference proteome</keyword>
<evidence type="ECO:0000256" key="1">
    <source>
        <dbReference type="SAM" id="Phobius"/>
    </source>
</evidence>
<evidence type="ECO:0000313" key="2">
    <source>
        <dbReference type="EMBL" id="OEH75793.1"/>
    </source>
</evidence>